<dbReference type="EMBL" id="KZ084128">
    <property type="protein sequence ID" value="OSC99404.1"/>
    <property type="molecule type" value="Genomic_DNA"/>
</dbReference>
<dbReference type="Pfam" id="PF15474">
    <property type="entry name" value="MU117"/>
    <property type="match status" value="1"/>
</dbReference>
<keyword evidence="1" id="KW-0732">Signal</keyword>
<dbReference type="Proteomes" id="UP000193067">
    <property type="component" value="Unassembled WGS sequence"/>
</dbReference>
<feature type="chain" id="PRO_5012350155" evidence="1">
    <location>
        <begin position="20"/>
        <end position="151"/>
    </location>
</feature>
<dbReference type="OrthoDB" id="3672617at2759"/>
<dbReference type="STRING" id="1353009.A0A1Y2IE94"/>
<proteinExistence type="predicted"/>
<feature type="signal peptide" evidence="1">
    <location>
        <begin position="1"/>
        <end position="19"/>
    </location>
</feature>
<dbReference type="AlphaFoldDB" id="A0A1Y2IE94"/>
<organism evidence="2 3">
    <name type="scientific">Trametes coccinea (strain BRFM310)</name>
    <name type="common">Pycnoporus coccineus</name>
    <dbReference type="NCBI Taxonomy" id="1353009"/>
    <lineage>
        <taxon>Eukaryota</taxon>
        <taxon>Fungi</taxon>
        <taxon>Dikarya</taxon>
        <taxon>Basidiomycota</taxon>
        <taxon>Agaricomycotina</taxon>
        <taxon>Agaricomycetes</taxon>
        <taxon>Polyporales</taxon>
        <taxon>Polyporaceae</taxon>
        <taxon>Trametes</taxon>
    </lineage>
</organism>
<keyword evidence="3" id="KW-1185">Reference proteome</keyword>
<evidence type="ECO:0000313" key="2">
    <source>
        <dbReference type="EMBL" id="OSC99404.1"/>
    </source>
</evidence>
<evidence type="ECO:0000313" key="3">
    <source>
        <dbReference type="Proteomes" id="UP000193067"/>
    </source>
</evidence>
<sequence length="151" mass="15545">MQYLAVLAAVAAFATTALATPTSNFTSPIADYSNNCKGSLACSHQIAVDCAKAIASVDQTATYTDQAQFSVGNCYSKSLSSVLVCSEVTGEADIPSVILVIYATNGAGEQPVSGAVIIDTTRSILNACSNICGSFGTNNCPTCHVTLNFRS</sequence>
<accession>A0A1Y2IE94</accession>
<protein>
    <submittedName>
        <fullName evidence="2">Uncharacterized protein</fullName>
    </submittedName>
</protein>
<evidence type="ECO:0000256" key="1">
    <source>
        <dbReference type="SAM" id="SignalP"/>
    </source>
</evidence>
<gene>
    <name evidence="2" type="ORF">PYCCODRAFT_842578</name>
</gene>
<name>A0A1Y2IE94_TRAC3</name>
<reference evidence="2 3" key="1">
    <citation type="journal article" date="2015" name="Biotechnol. Biofuels">
        <title>Enhanced degradation of softwood versus hardwood by the white-rot fungus Pycnoporus coccineus.</title>
        <authorList>
            <person name="Couturier M."/>
            <person name="Navarro D."/>
            <person name="Chevret D."/>
            <person name="Henrissat B."/>
            <person name="Piumi F."/>
            <person name="Ruiz-Duenas F.J."/>
            <person name="Martinez A.T."/>
            <person name="Grigoriev I.V."/>
            <person name="Riley R."/>
            <person name="Lipzen A."/>
            <person name="Berrin J.G."/>
            <person name="Master E.R."/>
            <person name="Rosso M.N."/>
        </authorList>
    </citation>
    <scope>NUCLEOTIDE SEQUENCE [LARGE SCALE GENOMIC DNA]</scope>
    <source>
        <strain evidence="2 3">BRFM310</strain>
    </source>
</reference>
<dbReference type="InterPro" id="IPR029167">
    <property type="entry name" value="Mug117"/>
</dbReference>